<organism evidence="2 3">
    <name type="scientific">Tessaracoccus flavescens</name>
    <dbReference type="NCBI Taxonomy" id="399497"/>
    <lineage>
        <taxon>Bacteria</taxon>
        <taxon>Bacillati</taxon>
        <taxon>Actinomycetota</taxon>
        <taxon>Actinomycetes</taxon>
        <taxon>Propionibacteriales</taxon>
        <taxon>Propionibacteriaceae</taxon>
        <taxon>Tessaracoccus</taxon>
    </lineage>
</organism>
<evidence type="ECO:0000256" key="1">
    <source>
        <dbReference type="SAM" id="Phobius"/>
    </source>
</evidence>
<feature type="transmembrane region" description="Helical" evidence="1">
    <location>
        <begin position="20"/>
        <end position="40"/>
    </location>
</feature>
<protein>
    <submittedName>
        <fullName evidence="2">Uncharacterized protein</fullName>
    </submittedName>
</protein>
<gene>
    <name evidence="2" type="ORF">K8V15_10620</name>
</gene>
<reference evidence="2" key="1">
    <citation type="journal article" date="2021" name="PeerJ">
        <title>Extensive microbial diversity within the chicken gut microbiome revealed by metagenomics and culture.</title>
        <authorList>
            <person name="Gilroy R."/>
            <person name="Ravi A."/>
            <person name="Getino M."/>
            <person name="Pursley I."/>
            <person name="Horton D.L."/>
            <person name="Alikhan N.F."/>
            <person name="Baker D."/>
            <person name="Gharbi K."/>
            <person name="Hall N."/>
            <person name="Watson M."/>
            <person name="Adriaenssens E.M."/>
            <person name="Foster-Nyarko E."/>
            <person name="Jarju S."/>
            <person name="Secka A."/>
            <person name="Antonio M."/>
            <person name="Oren A."/>
            <person name="Chaudhuri R.R."/>
            <person name="La Ragione R."/>
            <person name="Hildebrand F."/>
            <person name="Pallen M.J."/>
        </authorList>
    </citation>
    <scope>NUCLEOTIDE SEQUENCE</scope>
    <source>
        <strain evidence="2">ChiGjej3B3-7470</strain>
    </source>
</reference>
<reference evidence="2" key="2">
    <citation type="submission" date="2021-09" db="EMBL/GenBank/DDBJ databases">
        <authorList>
            <person name="Gilroy R."/>
        </authorList>
    </citation>
    <scope>NUCLEOTIDE SEQUENCE</scope>
    <source>
        <strain evidence="2">ChiGjej3B3-7470</strain>
    </source>
</reference>
<accession>A0A921ES28</accession>
<name>A0A921ES28_9ACTN</name>
<keyword evidence="1" id="KW-1133">Transmembrane helix</keyword>
<keyword evidence="1" id="KW-0472">Membrane</keyword>
<keyword evidence="1" id="KW-0812">Transmembrane</keyword>
<feature type="non-terminal residue" evidence="2">
    <location>
        <position position="1"/>
    </location>
</feature>
<dbReference type="EMBL" id="DYZF01000270">
    <property type="protein sequence ID" value="HJE52405.1"/>
    <property type="molecule type" value="Genomic_DNA"/>
</dbReference>
<evidence type="ECO:0000313" key="3">
    <source>
        <dbReference type="Proteomes" id="UP000712713"/>
    </source>
</evidence>
<evidence type="ECO:0000313" key="2">
    <source>
        <dbReference type="EMBL" id="HJE52405.1"/>
    </source>
</evidence>
<proteinExistence type="predicted"/>
<dbReference type="Proteomes" id="UP000712713">
    <property type="component" value="Unassembled WGS sequence"/>
</dbReference>
<feature type="transmembrane region" description="Helical" evidence="1">
    <location>
        <begin position="46"/>
        <end position="68"/>
    </location>
</feature>
<sequence length="109" mass="11400">AVLSILFVIRHAIQGLGSTVAPTVAGVLELIARGFIGVFVVQHVGFIAVVLAAPAAWVAALIPLLTAWRFHRRRLIESENHDLAVAATTEDSAASGECASMECAQPCPA</sequence>
<dbReference type="AlphaFoldDB" id="A0A921ES28"/>
<comment type="caution">
    <text evidence="2">The sequence shown here is derived from an EMBL/GenBank/DDBJ whole genome shotgun (WGS) entry which is preliminary data.</text>
</comment>